<proteinExistence type="predicted"/>
<organism evidence="1 2">
    <name type="scientific">Ignelater luminosus</name>
    <name type="common">Cucubano</name>
    <name type="synonym">Pyrophorus luminosus</name>
    <dbReference type="NCBI Taxonomy" id="2038154"/>
    <lineage>
        <taxon>Eukaryota</taxon>
        <taxon>Metazoa</taxon>
        <taxon>Ecdysozoa</taxon>
        <taxon>Arthropoda</taxon>
        <taxon>Hexapoda</taxon>
        <taxon>Insecta</taxon>
        <taxon>Pterygota</taxon>
        <taxon>Neoptera</taxon>
        <taxon>Endopterygota</taxon>
        <taxon>Coleoptera</taxon>
        <taxon>Polyphaga</taxon>
        <taxon>Elateriformia</taxon>
        <taxon>Elateroidea</taxon>
        <taxon>Elateridae</taxon>
        <taxon>Agrypninae</taxon>
        <taxon>Pyrophorini</taxon>
        <taxon>Ignelater</taxon>
    </lineage>
</organism>
<evidence type="ECO:0000313" key="1">
    <source>
        <dbReference type="EMBL" id="KAF2883578.1"/>
    </source>
</evidence>
<protein>
    <recommendedName>
        <fullName evidence="3">Gag-pol polyprotein</fullName>
    </recommendedName>
</protein>
<evidence type="ECO:0008006" key="3">
    <source>
        <dbReference type="Google" id="ProtNLM"/>
    </source>
</evidence>
<dbReference type="Pfam" id="PF03564">
    <property type="entry name" value="DUF1759"/>
    <property type="match status" value="1"/>
</dbReference>
<reference evidence="1" key="1">
    <citation type="submission" date="2019-08" db="EMBL/GenBank/DDBJ databases">
        <title>The genome of the North American firefly Photinus pyralis.</title>
        <authorList>
            <consortium name="Photinus pyralis genome working group"/>
            <person name="Fallon T.R."/>
            <person name="Sander Lower S.E."/>
            <person name="Weng J.-K."/>
        </authorList>
    </citation>
    <scope>NUCLEOTIDE SEQUENCE</scope>
    <source>
        <strain evidence="1">TRF0915ILg1</strain>
        <tissue evidence="1">Whole body</tissue>
    </source>
</reference>
<dbReference type="AlphaFoldDB" id="A0A8K0CFI5"/>
<name>A0A8K0CFI5_IGNLU</name>
<dbReference type="PANTHER" id="PTHR22954:SF3">
    <property type="entry name" value="PROTEIN CBG08539"/>
    <property type="match status" value="1"/>
</dbReference>
<evidence type="ECO:0000313" key="2">
    <source>
        <dbReference type="Proteomes" id="UP000801492"/>
    </source>
</evidence>
<sequence>MPNEKEQSDELSKFINKRGTIRGQLTRFESFIGSFKKDNYIELETRLKKTEDLWDKFADLQSQIKIISQEQEQVEYRSIFENQYFAVVSQGKMLLEESKSTPVPAPQILGTNSVIGERSNPPTSEPRLPPIDLPQFSGAYEQWFSFVDNFEALVNSNRNVAEVHKFCYLQRCLKGEARQVIEALDVTAANYSTAWDLLRERFENKRLIVDKHIQSILSLSTIKQESASSLRAFLDTIQKNMCSLQALEINTSSWDTLLIYICAQKFDLDTKREWESSTPDKNIFPTLKEFTDFLLRRCQLLEKIDPGSKVNKTKNDKVQAHCGNQGSSIVAYSSQAKLAQQFLSTALVHILDRHGNQIECRALLDPDPNPLS</sequence>
<dbReference type="OrthoDB" id="6775774at2759"/>
<gene>
    <name evidence="1" type="ORF">ILUMI_22596</name>
</gene>
<dbReference type="EMBL" id="VTPC01090354">
    <property type="protein sequence ID" value="KAF2883578.1"/>
    <property type="molecule type" value="Genomic_DNA"/>
</dbReference>
<dbReference type="Proteomes" id="UP000801492">
    <property type="component" value="Unassembled WGS sequence"/>
</dbReference>
<keyword evidence="2" id="KW-1185">Reference proteome</keyword>
<dbReference type="InterPro" id="IPR005312">
    <property type="entry name" value="DUF1759"/>
</dbReference>
<dbReference type="PANTHER" id="PTHR22954">
    <property type="entry name" value="RETROVIRAL PROTEASE-RELATED"/>
    <property type="match status" value="1"/>
</dbReference>
<comment type="caution">
    <text evidence="1">The sequence shown here is derived from an EMBL/GenBank/DDBJ whole genome shotgun (WGS) entry which is preliminary data.</text>
</comment>
<accession>A0A8K0CFI5</accession>